<gene>
    <name evidence="3" type="ORF">J0A69_11285</name>
</gene>
<dbReference type="Pfam" id="PF03724">
    <property type="entry name" value="META"/>
    <property type="match status" value="1"/>
</dbReference>
<dbReference type="InterPro" id="IPR005184">
    <property type="entry name" value="DUF306_Meta_HslJ"/>
</dbReference>
<evidence type="ECO:0000259" key="2">
    <source>
        <dbReference type="Pfam" id="PF14302"/>
    </source>
</evidence>
<protein>
    <submittedName>
        <fullName evidence="3">DUF4377 domain-containing protein</fullName>
    </submittedName>
</protein>
<dbReference type="Proteomes" id="UP000664480">
    <property type="component" value="Unassembled WGS sequence"/>
</dbReference>
<dbReference type="EMBL" id="JAFKCU010000002">
    <property type="protein sequence ID" value="MBN7816018.1"/>
    <property type="molecule type" value="Genomic_DNA"/>
</dbReference>
<feature type="domain" description="DUF4377" evidence="2">
    <location>
        <begin position="28"/>
        <end position="106"/>
    </location>
</feature>
<evidence type="ECO:0000313" key="4">
    <source>
        <dbReference type="Proteomes" id="UP000664480"/>
    </source>
</evidence>
<dbReference type="InterPro" id="IPR053147">
    <property type="entry name" value="Hsp_HslJ-like"/>
</dbReference>
<feature type="domain" description="DUF306" evidence="1">
    <location>
        <begin position="116"/>
        <end position="221"/>
    </location>
</feature>
<organism evidence="3 4">
    <name type="scientific">Algoriphagus pacificus</name>
    <dbReference type="NCBI Taxonomy" id="2811234"/>
    <lineage>
        <taxon>Bacteria</taxon>
        <taxon>Pseudomonadati</taxon>
        <taxon>Bacteroidota</taxon>
        <taxon>Cytophagia</taxon>
        <taxon>Cytophagales</taxon>
        <taxon>Cyclobacteriaceae</taxon>
        <taxon>Algoriphagus</taxon>
    </lineage>
</organism>
<dbReference type="InterPro" id="IPR038670">
    <property type="entry name" value="HslJ-like_sf"/>
</dbReference>
<proteinExistence type="predicted"/>
<reference evidence="3 4" key="1">
    <citation type="submission" date="2021-03" db="EMBL/GenBank/DDBJ databases">
        <title>novel species isolated from a fishpond in China.</title>
        <authorList>
            <person name="Lu H."/>
            <person name="Cai Z."/>
        </authorList>
    </citation>
    <scope>NUCLEOTIDE SEQUENCE [LARGE SCALE GENOMIC DNA]</scope>
    <source>
        <strain evidence="3 4">YJ13C</strain>
    </source>
</reference>
<name>A0ABS3CG13_9BACT</name>
<dbReference type="Pfam" id="PF14302">
    <property type="entry name" value="DUF4377"/>
    <property type="match status" value="1"/>
</dbReference>
<accession>A0ABS3CG13</accession>
<dbReference type="PANTHER" id="PTHR35535:SF2">
    <property type="entry name" value="DUF306 DOMAIN-CONTAINING PROTEIN"/>
    <property type="match status" value="1"/>
</dbReference>
<sequence length="225" mass="24705">MKIYLVIIGLLLSILGCEKEDDQIESWWINSAKKDCVGVGPMSCLQIQKGETLEPGGWQFFYDQIQGFEYEAGYIYQVLVKVSDKAEPIPADASSKKYELVKVISKEVDPSLRITNIWKVIQVGEIENPTNPNSKDPLLFEIKASERSYSGSLGCNSISGTILDLDAAILTFGPGAVTEMACADMTVENAILQAITATKSYQIAENQLTLLDEKGAELMLLQAVD</sequence>
<evidence type="ECO:0000313" key="3">
    <source>
        <dbReference type="EMBL" id="MBN7816018.1"/>
    </source>
</evidence>
<keyword evidence="4" id="KW-1185">Reference proteome</keyword>
<dbReference type="PANTHER" id="PTHR35535">
    <property type="entry name" value="HEAT SHOCK PROTEIN HSLJ"/>
    <property type="match status" value="1"/>
</dbReference>
<dbReference type="Gene3D" id="2.40.128.270">
    <property type="match status" value="1"/>
</dbReference>
<evidence type="ECO:0000259" key="1">
    <source>
        <dbReference type="Pfam" id="PF03724"/>
    </source>
</evidence>
<comment type="caution">
    <text evidence="3">The sequence shown here is derived from an EMBL/GenBank/DDBJ whole genome shotgun (WGS) entry which is preliminary data.</text>
</comment>
<dbReference type="PROSITE" id="PS51257">
    <property type="entry name" value="PROKAR_LIPOPROTEIN"/>
    <property type="match status" value="1"/>
</dbReference>
<dbReference type="InterPro" id="IPR025485">
    <property type="entry name" value="DUF4377"/>
</dbReference>
<dbReference type="RefSeq" id="WP_206586652.1">
    <property type="nucleotide sequence ID" value="NZ_JAFKCU010000002.1"/>
</dbReference>